<name>A0A8J5MU13_HOMAM</name>
<gene>
    <name evidence="1" type="ORF">Hamer_G002807</name>
</gene>
<sequence>MSRYPPQLTAGRNFCLIMSLNSTLCYTVVEKITTMEDVETWLEENEGDPGYQMLLAEEIADAVRAADKRTMTRRAVEERSRV</sequence>
<dbReference type="Proteomes" id="UP000747542">
    <property type="component" value="Unassembled WGS sequence"/>
</dbReference>
<dbReference type="AlphaFoldDB" id="A0A8J5MU13"/>
<comment type="caution">
    <text evidence="1">The sequence shown here is derived from an EMBL/GenBank/DDBJ whole genome shotgun (WGS) entry which is preliminary data.</text>
</comment>
<evidence type="ECO:0000313" key="2">
    <source>
        <dbReference type="Proteomes" id="UP000747542"/>
    </source>
</evidence>
<dbReference type="EMBL" id="JAHLQT010026447">
    <property type="protein sequence ID" value="KAG7163596.1"/>
    <property type="molecule type" value="Genomic_DNA"/>
</dbReference>
<proteinExistence type="predicted"/>
<keyword evidence="2" id="KW-1185">Reference proteome</keyword>
<protein>
    <submittedName>
        <fullName evidence="1">Uncharacterized protein</fullName>
    </submittedName>
</protein>
<evidence type="ECO:0000313" key="1">
    <source>
        <dbReference type="EMBL" id="KAG7163596.1"/>
    </source>
</evidence>
<accession>A0A8J5MU13</accession>
<reference evidence="1" key="1">
    <citation type="journal article" date="2021" name="Sci. Adv.">
        <title>The American lobster genome reveals insights on longevity, neural, and immune adaptations.</title>
        <authorList>
            <person name="Polinski J.M."/>
            <person name="Zimin A.V."/>
            <person name="Clark K.F."/>
            <person name="Kohn A.B."/>
            <person name="Sadowski N."/>
            <person name="Timp W."/>
            <person name="Ptitsyn A."/>
            <person name="Khanna P."/>
            <person name="Romanova D.Y."/>
            <person name="Williams P."/>
            <person name="Greenwood S.J."/>
            <person name="Moroz L.L."/>
            <person name="Walt D.R."/>
            <person name="Bodnar A.G."/>
        </authorList>
    </citation>
    <scope>NUCLEOTIDE SEQUENCE</scope>
    <source>
        <strain evidence="1">GMGI-L3</strain>
    </source>
</reference>
<organism evidence="1 2">
    <name type="scientific">Homarus americanus</name>
    <name type="common">American lobster</name>
    <dbReference type="NCBI Taxonomy" id="6706"/>
    <lineage>
        <taxon>Eukaryota</taxon>
        <taxon>Metazoa</taxon>
        <taxon>Ecdysozoa</taxon>
        <taxon>Arthropoda</taxon>
        <taxon>Crustacea</taxon>
        <taxon>Multicrustacea</taxon>
        <taxon>Malacostraca</taxon>
        <taxon>Eumalacostraca</taxon>
        <taxon>Eucarida</taxon>
        <taxon>Decapoda</taxon>
        <taxon>Pleocyemata</taxon>
        <taxon>Astacidea</taxon>
        <taxon>Nephropoidea</taxon>
        <taxon>Nephropidae</taxon>
        <taxon>Homarus</taxon>
    </lineage>
</organism>